<evidence type="ECO:0000313" key="3">
    <source>
        <dbReference type="Proteomes" id="UP001144352"/>
    </source>
</evidence>
<dbReference type="AlphaFoldDB" id="A0A9W6LD79"/>
<accession>A0A9W6LD79</accession>
<evidence type="ECO:0000313" key="2">
    <source>
        <dbReference type="EMBL" id="GLI38715.1"/>
    </source>
</evidence>
<name>A0A9W6LD79_9BACT</name>
<reference evidence="2" key="1">
    <citation type="submission" date="2022-12" db="EMBL/GenBank/DDBJ databases">
        <title>Reference genome sequencing for broad-spectrum identification of bacterial and archaeal isolates by mass spectrometry.</title>
        <authorList>
            <person name="Sekiguchi Y."/>
            <person name="Tourlousse D.M."/>
        </authorList>
    </citation>
    <scope>NUCLEOTIDE SEQUENCE</scope>
    <source>
        <strain evidence="2">H2</strain>
    </source>
</reference>
<dbReference type="Proteomes" id="UP001144352">
    <property type="component" value="Unassembled WGS sequence"/>
</dbReference>
<dbReference type="EMBL" id="BSDS01000001">
    <property type="protein sequence ID" value="GLI38715.1"/>
    <property type="molecule type" value="Genomic_DNA"/>
</dbReference>
<feature type="region of interest" description="Disordered" evidence="1">
    <location>
        <begin position="1"/>
        <end position="34"/>
    </location>
</feature>
<protein>
    <submittedName>
        <fullName evidence="2">Uncharacterized protein</fullName>
    </submittedName>
</protein>
<organism evidence="2 3">
    <name type="scientific">Geobacter hydrogenophilus</name>
    <dbReference type="NCBI Taxonomy" id="40983"/>
    <lineage>
        <taxon>Bacteria</taxon>
        <taxon>Pseudomonadati</taxon>
        <taxon>Thermodesulfobacteriota</taxon>
        <taxon>Desulfuromonadia</taxon>
        <taxon>Geobacterales</taxon>
        <taxon>Geobacteraceae</taxon>
        <taxon>Geobacter</taxon>
    </lineage>
</organism>
<gene>
    <name evidence="2" type="ORF">GHYDROH2_22160</name>
</gene>
<proteinExistence type="predicted"/>
<comment type="caution">
    <text evidence="2">The sequence shown here is derived from an EMBL/GenBank/DDBJ whole genome shotgun (WGS) entry which is preliminary data.</text>
</comment>
<evidence type="ECO:0000256" key="1">
    <source>
        <dbReference type="SAM" id="MobiDB-lite"/>
    </source>
</evidence>
<keyword evidence="3" id="KW-1185">Reference proteome</keyword>
<sequence length="213" mass="24395">MHNVMTQDKDDRKRPQLRLVVNNPELRGSRPATGEDASMPFEVLIAKRHELRADFYTGIAPQHVKAYERIERHLERRGWLYGLDPQHGRLMVIPAATVCPEVLEHGGSPQDELLLFVADDPTGLGLCLCLEMILPFWSDDAVMEEALIYAPIYPYGSLFLEENKNDGYLDLIYRLSFPLYPPAPTERLLEKLFAVARYELRETLIGLDEFPEA</sequence>